<gene>
    <name evidence="3" type="ORF">SG34_029610</name>
    <name evidence="2" type="ORF">SG34_033975</name>
</gene>
<evidence type="ECO:0000256" key="1">
    <source>
        <dbReference type="SAM" id="SignalP"/>
    </source>
</evidence>
<dbReference type="Proteomes" id="UP000032352">
    <property type="component" value="Chromosome pTvir"/>
</dbReference>
<keyword evidence="4" id="KW-1185">Reference proteome</keyword>
<dbReference type="EMBL" id="CP059734">
    <property type="protein sequence ID" value="WDE08945.1"/>
    <property type="molecule type" value="Genomic_DNA"/>
</dbReference>
<dbReference type="KEGG" id="tvd:SG34_029610"/>
<reference evidence="2" key="2">
    <citation type="submission" date="2020-07" db="EMBL/GenBank/DDBJ databases">
        <authorList>
            <person name="van Zyl L.J."/>
            <person name="Busche T."/>
            <person name="Ruckert C."/>
            <person name="Kalinowski J."/>
            <person name="Trindade M.I."/>
        </authorList>
    </citation>
    <scope>NUCLEOTIDE SEQUENCE</scope>
    <source>
        <strain evidence="2">XOM25</strain>
    </source>
</reference>
<sequence>MIITRYRQKLASVFSALSVTAALLICSTGSAFAYAETKHAQHKLVGSHGMVLVYDQDEGLFASHLPLYRSPHHYQIIYKVEVTEQESIKQLLTKGMVTLLPENFDLNKLINGEAFSVPAQFFQGHFERGGKLTSTGKINFISPVLVKKVSKEHSQSASFYTAVISKNKAIIAHKIQHPPSFDALAFMPLTDKTTINKPIICDPPKAFDITSIKQQLAKCGIPEPVYIETQDFAL</sequence>
<name>A0AAE9Z9B0_9GAMM</name>
<evidence type="ECO:0000313" key="3">
    <source>
        <dbReference type="EMBL" id="WDE08945.1"/>
    </source>
</evidence>
<keyword evidence="1" id="KW-0732">Signal</keyword>
<dbReference type="RefSeq" id="WP_044840320.1">
    <property type="nucleotide sequence ID" value="NZ_CP059734.1"/>
</dbReference>
<feature type="chain" id="PRO_5044707611" evidence="1">
    <location>
        <begin position="34"/>
        <end position="234"/>
    </location>
</feature>
<dbReference type="EMBL" id="CP059734">
    <property type="protein sequence ID" value="WDE08898.1"/>
    <property type="molecule type" value="Genomic_DNA"/>
</dbReference>
<reference evidence="2 4" key="1">
    <citation type="journal article" date="2015" name="Genome Announc.">
        <title>Draft Genome Sequences of Marine Isolates of Thalassomonas viridans and Thalassomonas actiniarum.</title>
        <authorList>
            <person name="Olonade I."/>
            <person name="van Zyl L.J."/>
            <person name="Trindade M."/>
        </authorList>
    </citation>
    <scope>NUCLEOTIDE SEQUENCE [LARGE SCALE GENOMIC DNA]</scope>
    <source>
        <strain evidence="2 4">XOM25</strain>
    </source>
</reference>
<proteinExistence type="predicted"/>
<protein>
    <submittedName>
        <fullName evidence="2">Uncharacterized protein</fullName>
    </submittedName>
</protein>
<dbReference type="KEGG" id="tvd:SG34_033975"/>
<evidence type="ECO:0000313" key="2">
    <source>
        <dbReference type="EMBL" id="WDE08898.1"/>
    </source>
</evidence>
<organism evidence="2 4">
    <name type="scientific">Thalassomonas viridans</name>
    <dbReference type="NCBI Taxonomy" id="137584"/>
    <lineage>
        <taxon>Bacteria</taxon>
        <taxon>Pseudomonadati</taxon>
        <taxon>Pseudomonadota</taxon>
        <taxon>Gammaproteobacteria</taxon>
        <taxon>Alteromonadales</taxon>
        <taxon>Colwelliaceae</taxon>
        <taxon>Thalassomonas</taxon>
    </lineage>
</organism>
<accession>A0AAE9Z9B0</accession>
<evidence type="ECO:0000313" key="4">
    <source>
        <dbReference type="Proteomes" id="UP000032352"/>
    </source>
</evidence>
<dbReference type="AlphaFoldDB" id="A0AAE9Z9B0"/>
<feature type="signal peptide" evidence="1">
    <location>
        <begin position="1"/>
        <end position="33"/>
    </location>
</feature>
<reference evidence="2 4" key="3">
    <citation type="journal article" date="2022" name="Mar. Drugs">
        <title>Bioassay-Guided Fractionation Leads to the Detection of Cholic Acid Generated by the Rare Thalassomonas sp.</title>
        <authorList>
            <person name="Pheiffer F."/>
            <person name="Schneider Y.K."/>
            <person name="Hansen E.H."/>
            <person name="Andersen J.H."/>
            <person name="Isaksson J."/>
            <person name="Busche T."/>
            <person name="R C."/>
            <person name="Kalinowski J."/>
            <person name="Zyl L.V."/>
            <person name="Trindade M."/>
        </authorList>
    </citation>
    <scope>NUCLEOTIDE SEQUENCE [LARGE SCALE GENOMIC DNA]</scope>
    <source>
        <strain evidence="2 4">XOM25</strain>
    </source>
</reference>